<gene>
    <name evidence="2" type="ORF">SAMN04488036_10252</name>
</gene>
<dbReference type="Pfam" id="PF14897">
    <property type="entry name" value="EpsG"/>
    <property type="match status" value="1"/>
</dbReference>
<dbReference type="STRING" id="1280847.SAMN04488036_10252"/>
<feature type="transmembrane region" description="Helical" evidence="1">
    <location>
        <begin position="325"/>
        <end position="347"/>
    </location>
</feature>
<sequence>MVETVHLIYYGVVLAAGLSLLAIQSLHAERDRQLLTFPIVALVSLAVSLRDIRFGADTRTYLEMYNSPEDFEDFVEIAYLTALRLLRFISDDETFYLFASALAINLTVYLAFVRFNPRLAAFAFTLYYAAPVFWTANTLILRNGLAAAFVMHAAMILVTAGRTKGFFAFALAGGAFHYSTLVHAVFLSIANLSTAKRFVISGATLIIAGLSLVFIFPLFSGIFGPWIVRFSDYQFYASTGQFSYDNSGFKPQYAIPVFVVLGALLLRTRLHGTEMLVLKYYLAILMLSIIFWGNVLFRDRMYVPAQMMEPLIIAFLIRRAINDNFMFVAAGAASVLILAAVTILIWAPRNVLQIY</sequence>
<feature type="transmembrane region" description="Helical" evidence="1">
    <location>
        <begin position="32"/>
        <end position="49"/>
    </location>
</feature>
<dbReference type="Proteomes" id="UP000198851">
    <property type="component" value="Unassembled WGS sequence"/>
</dbReference>
<keyword evidence="1" id="KW-0812">Transmembrane</keyword>
<feature type="transmembrane region" description="Helical" evidence="1">
    <location>
        <begin position="278"/>
        <end position="295"/>
    </location>
</feature>
<dbReference type="AlphaFoldDB" id="A0A1I4C5E4"/>
<name>A0A1I4C5E4_9RHOB</name>
<dbReference type="InterPro" id="IPR049458">
    <property type="entry name" value="EpsG-like"/>
</dbReference>
<dbReference type="OrthoDB" id="7853629at2"/>
<evidence type="ECO:0000313" key="3">
    <source>
        <dbReference type="Proteomes" id="UP000198851"/>
    </source>
</evidence>
<dbReference type="EMBL" id="FOSZ01000002">
    <property type="protein sequence ID" value="SFK75993.1"/>
    <property type="molecule type" value="Genomic_DNA"/>
</dbReference>
<evidence type="ECO:0000256" key="1">
    <source>
        <dbReference type="SAM" id="Phobius"/>
    </source>
</evidence>
<feature type="transmembrane region" description="Helical" evidence="1">
    <location>
        <begin position="248"/>
        <end position="266"/>
    </location>
</feature>
<reference evidence="3" key="1">
    <citation type="submission" date="2016-10" db="EMBL/GenBank/DDBJ databases">
        <authorList>
            <person name="Varghese N."/>
            <person name="Submissions S."/>
        </authorList>
    </citation>
    <scope>NUCLEOTIDE SEQUENCE [LARGE SCALE GENOMIC DNA]</scope>
    <source>
        <strain evidence="3">DSM 28453</strain>
    </source>
</reference>
<keyword evidence="1" id="KW-1133">Transmembrane helix</keyword>
<dbReference type="RefSeq" id="WP_093321514.1">
    <property type="nucleotide sequence ID" value="NZ_FOSZ01000002.1"/>
</dbReference>
<feature type="transmembrane region" description="Helical" evidence="1">
    <location>
        <begin position="198"/>
        <end position="228"/>
    </location>
</feature>
<feature type="transmembrane region" description="Helical" evidence="1">
    <location>
        <begin position="119"/>
        <end position="136"/>
    </location>
</feature>
<evidence type="ECO:0000313" key="2">
    <source>
        <dbReference type="EMBL" id="SFK75993.1"/>
    </source>
</evidence>
<proteinExistence type="predicted"/>
<feature type="transmembrane region" description="Helical" evidence="1">
    <location>
        <begin position="94"/>
        <end position="113"/>
    </location>
</feature>
<keyword evidence="1" id="KW-0472">Membrane</keyword>
<feature type="transmembrane region" description="Helical" evidence="1">
    <location>
        <begin position="166"/>
        <end position="186"/>
    </location>
</feature>
<feature type="transmembrane region" description="Helical" evidence="1">
    <location>
        <begin position="7"/>
        <end position="26"/>
    </location>
</feature>
<keyword evidence="3" id="KW-1185">Reference proteome</keyword>
<protein>
    <submittedName>
        <fullName evidence="2">EpsG family protein</fullName>
    </submittedName>
</protein>
<organism evidence="2 3">
    <name type="scientific">Shimia haliotis</name>
    <dbReference type="NCBI Taxonomy" id="1280847"/>
    <lineage>
        <taxon>Bacteria</taxon>
        <taxon>Pseudomonadati</taxon>
        <taxon>Pseudomonadota</taxon>
        <taxon>Alphaproteobacteria</taxon>
        <taxon>Rhodobacterales</taxon>
        <taxon>Roseobacteraceae</taxon>
    </lineage>
</organism>
<accession>A0A1I4C5E4</accession>